<name>A0A9X8M946_9PSED</name>
<evidence type="ECO:0000256" key="1">
    <source>
        <dbReference type="SAM" id="Phobius"/>
    </source>
</evidence>
<feature type="transmembrane region" description="Helical" evidence="1">
    <location>
        <begin position="12"/>
        <end position="32"/>
    </location>
</feature>
<dbReference type="CDD" id="cd01610">
    <property type="entry name" value="PAP2_like"/>
    <property type="match status" value="1"/>
</dbReference>
<feature type="transmembrane region" description="Helical" evidence="1">
    <location>
        <begin position="213"/>
        <end position="232"/>
    </location>
</feature>
<sequence>MDNATLFQAKWQWRAFLISHLVALLLIILWLIPSVRTTLLDLDAHLFRALNAPLESNTVWLHVWAVASLRPFDIVVGIILLTLTIRGNWVFKPEQVRSAFFGLLTVLLALLLIRNLFTKAIEAAGLQHASPSDMLTYAIHMSDYFQSWEKAWELKDRSGASFPGDHASVLLLWGLFLTAFTRNPLQLIVTWLLVMLFMMPRLVAGAHWASDDYMGGIAVALLAMAWGFYTPLANAGSRMFLRLTAPLFRVAAHIPVIRQMSLVKHY</sequence>
<dbReference type="InterPro" id="IPR036938">
    <property type="entry name" value="PAP2/HPO_sf"/>
</dbReference>
<evidence type="ECO:0000313" key="3">
    <source>
        <dbReference type="EMBL" id="SEP68090.1"/>
    </source>
</evidence>
<feature type="domain" description="Phosphatidic acid phosphatase type 2/haloperoxidase" evidence="2">
    <location>
        <begin position="107"/>
        <end position="228"/>
    </location>
</feature>
<feature type="transmembrane region" description="Helical" evidence="1">
    <location>
        <begin position="59"/>
        <end position="84"/>
    </location>
</feature>
<gene>
    <name evidence="3" type="ORF">SAMN05216409_101490</name>
</gene>
<dbReference type="EMBL" id="FOEV01000001">
    <property type="protein sequence ID" value="SEP68090.1"/>
    <property type="molecule type" value="Genomic_DNA"/>
</dbReference>
<feature type="transmembrane region" description="Helical" evidence="1">
    <location>
        <begin position="96"/>
        <end position="117"/>
    </location>
</feature>
<feature type="transmembrane region" description="Helical" evidence="1">
    <location>
        <begin position="160"/>
        <end position="180"/>
    </location>
</feature>
<dbReference type="Pfam" id="PF01569">
    <property type="entry name" value="PAP2"/>
    <property type="match status" value="1"/>
</dbReference>
<dbReference type="InterPro" id="IPR000326">
    <property type="entry name" value="PAP2/HPO"/>
</dbReference>
<evidence type="ECO:0000259" key="2">
    <source>
        <dbReference type="Pfam" id="PF01569"/>
    </source>
</evidence>
<keyword evidence="1" id="KW-0812">Transmembrane</keyword>
<dbReference type="RefSeq" id="WP_074821646.1">
    <property type="nucleotide sequence ID" value="NZ_FOEV01000001.1"/>
</dbReference>
<dbReference type="AlphaFoldDB" id="A0A9X8M946"/>
<evidence type="ECO:0000313" key="4">
    <source>
        <dbReference type="Proteomes" id="UP000183210"/>
    </source>
</evidence>
<dbReference type="SUPFAM" id="SSF48317">
    <property type="entry name" value="Acid phosphatase/Vanadium-dependent haloperoxidase"/>
    <property type="match status" value="1"/>
</dbReference>
<comment type="caution">
    <text evidence="3">The sequence shown here is derived from an EMBL/GenBank/DDBJ whole genome shotgun (WGS) entry which is preliminary data.</text>
</comment>
<reference evidence="3 4" key="1">
    <citation type="submission" date="2016-10" db="EMBL/GenBank/DDBJ databases">
        <authorList>
            <person name="Varghese N."/>
            <person name="Submissions S."/>
        </authorList>
    </citation>
    <scope>NUCLEOTIDE SEQUENCE [LARGE SCALE GENOMIC DNA]</scope>
    <source>
        <strain evidence="3 4">LMG 21974</strain>
    </source>
</reference>
<accession>A0A9X8M946</accession>
<keyword evidence="1" id="KW-1133">Transmembrane helix</keyword>
<proteinExistence type="predicted"/>
<dbReference type="GeneID" id="300265480"/>
<feature type="transmembrane region" description="Helical" evidence="1">
    <location>
        <begin position="187"/>
        <end position="207"/>
    </location>
</feature>
<keyword evidence="1" id="KW-0472">Membrane</keyword>
<dbReference type="Proteomes" id="UP000183210">
    <property type="component" value="Unassembled WGS sequence"/>
</dbReference>
<organism evidence="3 4">
    <name type="scientific">Pseudomonas lutea</name>
    <dbReference type="NCBI Taxonomy" id="243924"/>
    <lineage>
        <taxon>Bacteria</taxon>
        <taxon>Pseudomonadati</taxon>
        <taxon>Pseudomonadota</taxon>
        <taxon>Gammaproteobacteria</taxon>
        <taxon>Pseudomonadales</taxon>
        <taxon>Pseudomonadaceae</taxon>
        <taxon>Pseudomonas</taxon>
    </lineage>
</organism>
<dbReference type="Gene3D" id="1.20.144.10">
    <property type="entry name" value="Phosphatidic acid phosphatase type 2/haloperoxidase"/>
    <property type="match status" value="1"/>
</dbReference>
<protein>
    <submittedName>
        <fullName evidence="3">PAP2 superfamily protein</fullName>
    </submittedName>
</protein>